<dbReference type="InterPro" id="IPR013785">
    <property type="entry name" value="Aldolase_TIM"/>
</dbReference>
<evidence type="ECO:0000259" key="7">
    <source>
        <dbReference type="PROSITE" id="PS51918"/>
    </source>
</evidence>
<keyword evidence="1" id="KW-0004">4Fe-4S</keyword>
<evidence type="ECO:0000256" key="5">
    <source>
        <dbReference type="ARBA" id="ARBA00023014"/>
    </source>
</evidence>
<feature type="binding site" evidence="6">
    <location>
        <position position="101"/>
    </location>
    <ligand>
        <name>[4Fe-4S] cluster</name>
        <dbReference type="ChEBI" id="CHEBI:49883"/>
        <note>4Fe-4S-S-AdoMet</note>
    </ligand>
</feature>
<dbReference type="GO" id="GO:0043365">
    <property type="term" value="F:[formate-C-acetyltransferase]-activating enzyme activity"/>
    <property type="evidence" value="ECO:0007669"/>
    <property type="project" value="UniProtKB-EC"/>
</dbReference>
<dbReference type="SUPFAM" id="SSF102114">
    <property type="entry name" value="Radical SAM enzymes"/>
    <property type="match status" value="1"/>
</dbReference>
<gene>
    <name evidence="8" type="primary">pflA</name>
    <name evidence="8" type="ORF">SBA5_780032</name>
</gene>
<dbReference type="CDD" id="cd01335">
    <property type="entry name" value="Radical_SAM"/>
    <property type="match status" value="1"/>
</dbReference>
<feature type="binding site" evidence="6">
    <location>
        <position position="94"/>
    </location>
    <ligand>
        <name>[4Fe-4S] cluster</name>
        <dbReference type="ChEBI" id="CHEBI:49883"/>
        <note>4Fe-4S-S-AdoMet</note>
    </ligand>
</feature>
<keyword evidence="8" id="KW-0456">Lyase</keyword>
<dbReference type="Proteomes" id="UP000239735">
    <property type="component" value="Unassembled WGS sequence"/>
</dbReference>
<keyword evidence="8" id="KW-0560">Oxidoreductase</keyword>
<dbReference type="PANTHER" id="PTHR30352">
    <property type="entry name" value="PYRUVATE FORMATE-LYASE-ACTIVATING ENZYME"/>
    <property type="match status" value="1"/>
</dbReference>
<dbReference type="InterPro" id="IPR016431">
    <property type="entry name" value="Pyrv-formate_lyase-activ_prd"/>
</dbReference>
<dbReference type="SFLD" id="SFLDG01101">
    <property type="entry name" value="Uncharacterised_Radical_SAM_Su"/>
    <property type="match status" value="1"/>
</dbReference>
<evidence type="ECO:0000313" key="9">
    <source>
        <dbReference type="Proteomes" id="UP000239735"/>
    </source>
</evidence>
<dbReference type="PROSITE" id="PS51918">
    <property type="entry name" value="RADICAL_SAM"/>
    <property type="match status" value="1"/>
</dbReference>
<keyword evidence="4 6" id="KW-0408">Iron</keyword>
<keyword evidence="8" id="KW-0670">Pyruvate</keyword>
<organism evidence="8 9">
    <name type="scientific">Candidatus Sulfuritelmatomonas gaucii</name>
    <dbReference type="NCBI Taxonomy" id="2043161"/>
    <lineage>
        <taxon>Bacteria</taxon>
        <taxon>Pseudomonadati</taxon>
        <taxon>Acidobacteriota</taxon>
        <taxon>Terriglobia</taxon>
        <taxon>Terriglobales</taxon>
        <taxon>Acidobacteriaceae</taxon>
        <taxon>Candidatus Sulfuritelmatomonas</taxon>
    </lineage>
</organism>
<protein>
    <submittedName>
        <fullName evidence="8">Pyruvate formate-lyase activating enzyme</fullName>
        <ecNumber evidence="8">1.97.1.4</ecNumber>
    </submittedName>
</protein>
<dbReference type="PANTHER" id="PTHR30352:SF5">
    <property type="entry name" value="PYRUVATE FORMATE-LYASE 1-ACTIVATING ENZYME"/>
    <property type="match status" value="1"/>
</dbReference>
<feature type="domain" description="Radical SAM core" evidence="7">
    <location>
        <begin position="80"/>
        <end position="294"/>
    </location>
</feature>
<name>A0A2N9M4B2_9BACT</name>
<dbReference type="AlphaFoldDB" id="A0A2N9M4B2"/>
<proteinExistence type="predicted"/>
<dbReference type="PIRSF" id="PIRSF004869">
    <property type="entry name" value="PflX_prd"/>
    <property type="match status" value="1"/>
</dbReference>
<accession>A0A2N9M4B2</accession>
<dbReference type="Pfam" id="PF04055">
    <property type="entry name" value="Radical_SAM"/>
    <property type="match status" value="1"/>
</dbReference>
<dbReference type="EMBL" id="OKRB01000139">
    <property type="protein sequence ID" value="SPE30339.1"/>
    <property type="molecule type" value="Genomic_DNA"/>
</dbReference>
<dbReference type="GO" id="GO:0051539">
    <property type="term" value="F:4 iron, 4 sulfur cluster binding"/>
    <property type="evidence" value="ECO:0007669"/>
    <property type="project" value="UniProtKB-KW"/>
</dbReference>
<dbReference type="NCBIfam" id="TIGR04337">
    <property type="entry name" value="AmmeMemoSam_rS"/>
    <property type="match status" value="1"/>
</dbReference>
<dbReference type="GO" id="GO:0016829">
    <property type="term" value="F:lyase activity"/>
    <property type="evidence" value="ECO:0007669"/>
    <property type="project" value="UniProtKB-KW"/>
</dbReference>
<dbReference type="GO" id="GO:0046872">
    <property type="term" value="F:metal ion binding"/>
    <property type="evidence" value="ECO:0007669"/>
    <property type="project" value="UniProtKB-KW"/>
</dbReference>
<evidence type="ECO:0000256" key="3">
    <source>
        <dbReference type="ARBA" id="ARBA00022723"/>
    </source>
</evidence>
<dbReference type="EC" id="1.97.1.4" evidence="8"/>
<keyword evidence="2 6" id="KW-0949">S-adenosyl-L-methionine</keyword>
<evidence type="ECO:0000313" key="8">
    <source>
        <dbReference type="EMBL" id="SPE30339.1"/>
    </source>
</evidence>
<evidence type="ECO:0000256" key="6">
    <source>
        <dbReference type="PIRSR" id="PIRSR004869-50"/>
    </source>
</evidence>
<reference evidence="9" key="1">
    <citation type="submission" date="2018-02" db="EMBL/GenBank/DDBJ databases">
        <authorList>
            <person name="Hausmann B."/>
        </authorList>
    </citation>
    <scope>NUCLEOTIDE SEQUENCE [LARGE SCALE GENOMIC DNA]</scope>
    <source>
        <strain evidence="9">Peat soil MAG SbA5</strain>
    </source>
</reference>
<keyword evidence="5 6" id="KW-0411">Iron-sulfur</keyword>
<sequence>MSTLNEVLDQRVGEAAHGLYEKLDRNRVRCYACGHRCPIADGQAGVCKVRFNRRGTLYAPWGYVGGVQCDPIEKKPFFHAHCGALAYSFGMLGCDLHCSYCRNWLTSQALRDPYAVVPPVAVTQELLVREALKQGARIMVSTYNEPLITSEWAVAIFKEAKAAGLATAFVSNGNATPQVLDYLRPWVDLYKVDLKSFDEQHYHQLGGRLQPILETIRRLYAMDFWLEVVTLVIPGFNDSDQELTRLAEFLVGVSPNIPWHVTAFHRDYKMTDPDDTGPETLARAVQIGRKAGLRYIYAGNLPGEVGDLENTRCPNCQELLVERLGYLITDYRLTPDGRCPTCSTSIPGRWDPAFLDQITTHPYVPR</sequence>
<dbReference type="InterPro" id="IPR058240">
    <property type="entry name" value="rSAM_sf"/>
</dbReference>
<dbReference type="InterPro" id="IPR027596">
    <property type="entry name" value="AmmeMemoSam_rS"/>
</dbReference>
<keyword evidence="3 6" id="KW-0479">Metal-binding</keyword>
<dbReference type="Gene3D" id="3.20.20.70">
    <property type="entry name" value="Aldolase class I"/>
    <property type="match status" value="1"/>
</dbReference>
<dbReference type="OrthoDB" id="9778883at2"/>
<comment type="cofactor">
    <cofactor evidence="6">
        <name>[4Fe-4S] cluster</name>
        <dbReference type="ChEBI" id="CHEBI:49883"/>
    </cofactor>
    <text evidence="6">Binds 1 [4Fe-4S] cluster. The cluster is coordinated with 3 cysteines and an exchangeable S-adenosyl-L-methionine.</text>
</comment>
<dbReference type="InterPro" id="IPR007197">
    <property type="entry name" value="rSAM"/>
</dbReference>
<dbReference type="SFLD" id="SFLDS00029">
    <property type="entry name" value="Radical_SAM"/>
    <property type="match status" value="1"/>
</dbReference>
<evidence type="ECO:0000256" key="1">
    <source>
        <dbReference type="ARBA" id="ARBA00022485"/>
    </source>
</evidence>
<evidence type="ECO:0000256" key="2">
    <source>
        <dbReference type="ARBA" id="ARBA00022691"/>
    </source>
</evidence>
<feature type="binding site" evidence="6">
    <location>
        <position position="98"/>
    </location>
    <ligand>
        <name>[4Fe-4S] cluster</name>
        <dbReference type="ChEBI" id="CHEBI:49883"/>
        <note>4Fe-4S-S-AdoMet</note>
    </ligand>
</feature>
<dbReference type="InterPro" id="IPR034457">
    <property type="entry name" value="Organic_radical-activating"/>
</dbReference>
<evidence type="ECO:0000256" key="4">
    <source>
        <dbReference type="ARBA" id="ARBA00023004"/>
    </source>
</evidence>